<protein>
    <recommendedName>
        <fullName evidence="4">LysM domain-containing protein</fullName>
    </recommendedName>
</protein>
<evidence type="ECO:0000256" key="1">
    <source>
        <dbReference type="ARBA" id="ARBA00022669"/>
    </source>
</evidence>
<proteinExistence type="predicted"/>
<dbReference type="SUPFAM" id="SSF54106">
    <property type="entry name" value="LysM domain"/>
    <property type="match status" value="1"/>
</dbReference>
<evidence type="ECO:0000256" key="3">
    <source>
        <dbReference type="SAM" id="MobiDB-lite"/>
    </source>
</evidence>
<dbReference type="InterPro" id="IPR052210">
    <property type="entry name" value="LysM1-like"/>
</dbReference>
<feature type="region of interest" description="Disordered" evidence="3">
    <location>
        <begin position="249"/>
        <end position="279"/>
    </location>
</feature>
<feature type="compositionally biased region" description="Acidic residues" evidence="3">
    <location>
        <begin position="266"/>
        <end position="279"/>
    </location>
</feature>
<feature type="domain" description="LysM" evidence="4">
    <location>
        <begin position="183"/>
        <end position="233"/>
    </location>
</feature>
<dbReference type="Pfam" id="PF01476">
    <property type="entry name" value="LysM"/>
    <property type="match status" value="2"/>
</dbReference>
<name>A0A4Y9Z2N9_9AGAM</name>
<evidence type="ECO:0000313" key="5">
    <source>
        <dbReference type="EMBL" id="TFY68153.1"/>
    </source>
</evidence>
<gene>
    <name evidence="5" type="ORF">EVG20_g3668</name>
</gene>
<dbReference type="Proteomes" id="UP000298327">
    <property type="component" value="Unassembled WGS sequence"/>
</dbReference>
<dbReference type="AlphaFoldDB" id="A0A4Y9Z2N9"/>
<dbReference type="InterPro" id="IPR018392">
    <property type="entry name" value="LysM"/>
</dbReference>
<reference evidence="5 6" key="1">
    <citation type="submission" date="2019-02" db="EMBL/GenBank/DDBJ databases">
        <title>Genome sequencing of the rare red list fungi Dentipellis fragilis.</title>
        <authorList>
            <person name="Buettner E."/>
            <person name="Kellner H."/>
        </authorList>
    </citation>
    <scope>NUCLEOTIDE SEQUENCE [LARGE SCALE GENOMIC DNA]</scope>
    <source>
        <strain evidence="5 6">DSM 105465</strain>
    </source>
</reference>
<keyword evidence="6" id="KW-1185">Reference proteome</keyword>
<evidence type="ECO:0000256" key="2">
    <source>
        <dbReference type="ARBA" id="ARBA00023026"/>
    </source>
</evidence>
<organism evidence="5 6">
    <name type="scientific">Dentipellis fragilis</name>
    <dbReference type="NCBI Taxonomy" id="205917"/>
    <lineage>
        <taxon>Eukaryota</taxon>
        <taxon>Fungi</taxon>
        <taxon>Dikarya</taxon>
        <taxon>Basidiomycota</taxon>
        <taxon>Agaricomycotina</taxon>
        <taxon>Agaricomycetes</taxon>
        <taxon>Russulales</taxon>
        <taxon>Hericiaceae</taxon>
        <taxon>Dentipellis</taxon>
    </lineage>
</organism>
<sequence length="279" mass="29242">MEAADEGLDTRSVGVCTRTLLPPRPDALLLIVVDAQHDELANDRAAQAGNSAASAKASVCASSRRATPSFVLKPLFAVEPTHAVYTPTYQPYPPVCEINIKMFARSALSALVAVAFASSALASACARNYTVQAGEYCDLISAAKNVSTYQLAVINSDAINTECTNLQPGQNICLGTQGEDCNTTYVVQPDDTCDGIMQAQALNATIFFANNPQLKPEVNPDCTNLYIGEVVCTAKSVLVPPAPANGQIPATTIPASAQPASPTVGGDDDDLPFCDEIDD</sequence>
<dbReference type="InterPro" id="IPR036779">
    <property type="entry name" value="LysM_dom_sf"/>
</dbReference>
<evidence type="ECO:0000313" key="6">
    <source>
        <dbReference type="Proteomes" id="UP000298327"/>
    </source>
</evidence>
<keyword evidence="2" id="KW-0843">Virulence</keyword>
<dbReference type="GO" id="GO:0008061">
    <property type="term" value="F:chitin binding"/>
    <property type="evidence" value="ECO:0007669"/>
    <property type="project" value="UniProtKB-KW"/>
</dbReference>
<dbReference type="Gene3D" id="3.10.350.10">
    <property type="entry name" value="LysM domain"/>
    <property type="match status" value="2"/>
</dbReference>
<feature type="domain" description="LysM" evidence="4">
    <location>
        <begin position="127"/>
        <end position="174"/>
    </location>
</feature>
<accession>A0A4Y9Z2N9</accession>
<dbReference type="SMART" id="SM00257">
    <property type="entry name" value="LysM"/>
    <property type="match status" value="2"/>
</dbReference>
<dbReference type="PANTHER" id="PTHR34997">
    <property type="entry name" value="AM15"/>
    <property type="match status" value="1"/>
</dbReference>
<dbReference type="STRING" id="205917.A0A4Y9Z2N9"/>
<dbReference type="CDD" id="cd00118">
    <property type="entry name" value="LysM"/>
    <property type="match status" value="1"/>
</dbReference>
<comment type="caution">
    <text evidence="5">The sequence shown here is derived from an EMBL/GenBank/DDBJ whole genome shotgun (WGS) entry which is preliminary data.</text>
</comment>
<dbReference type="PROSITE" id="PS51782">
    <property type="entry name" value="LYSM"/>
    <property type="match status" value="2"/>
</dbReference>
<dbReference type="OrthoDB" id="5985073at2759"/>
<dbReference type="PANTHER" id="PTHR34997:SF1">
    <property type="entry name" value="PEPTIDOGLYCAN-BINDING LYSIN DOMAIN"/>
    <property type="match status" value="1"/>
</dbReference>
<dbReference type="EMBL" id="SEOQ01000170">
    <property type="protein sequence ID" value="TFY68153.1"/>
    <property type="molecule type" value="Genomic_DNA"/>
</dbReference>
<feature type="compositionally biased region" description="Polar residues" evidence="3">
    <location>
        <begin position="249"/>
        <end position="261"/>
    </location>
</feature>
<evidence type="ECO:0000259" key="4">
    <source>
        <dbReference type="PROSITE" id="PS51782"/>
    </source>
</evidence>
<keyword evidence="1" id="KW-0147">Chitin-binding</keyword>